<dbReference type="PANTHER" id="PTHR47424:SF5">
    <property type="entry name" value="ZN(II)2CYS6 TRANSCRIPTION FACTOR (EUROFUNG)"/>
    <property type="match status" value="1"/>
</dbReference>
<feature type="compositionally biased region" description="Polar residues" evidence="4">
    <location>
        <begin position="1"/>
        <end position="15"/>
    </location>
</feature>
<feature type="domain" description="Xylanolytic transcriptional activator regulatory" evidence="5">
    <location>
        <begin position="751"/>
        <end position="826"/>
    </location>
</feature>
<evidence type="ECO:0000259" key="5">
    <source>
        <dbReference type="SMART" id="SM00906"/>
    </source>
</evidence>
<dbReference type="Proteomes" id="UP000295703">
    <property type="component" value="Unassembled WGS sequence"/>
</dbReference>
<dbReference type="GO" id="GO:0005634">
    <property type="term" value="C:nucleus"/>
    <property type="evidence" value="ECO:0007669"/>
    <property type="project" value="TreeGrafter"/>
</dbReference>
<feature type="region of interest" description="Disordered" evidence="4">
    <location>
        <begin position="514"/>
        <end position="561"/>
    </location>
</feature>
<evidence type="ECO:0000256" key="1">
    <source>
        <dbReference type="ARBA" id="ARBA00023015"/>
    </source>
</evidence>
<feature type="region of interest" description="Disordered" evidence="4">
    <location>
        <begin position="1"/>
        <end position="20"/>
    </location>
</feature>
<dbReference type="InterPro" id="IPR000594">
    <property type="entry name" value="ThiF_NAD_FAD-bd"/>
</dbReference>
<evidence type="ECO:0000313" key="6">
    <source>
        <dbReference type="EMBL" id="TDZ33874.1"/>
    </source>
</evidence>
<keyword evidence="3" id="KW-0539">Nucleus</keyword>
<comment type="caution">
    <text evidence="6">The sequence shown here is derived from an EMBL/GenBank/DDBJ whole genome shotgun (WGS) entry which is preliminary data.</text>
</comment>
<name>A0A4R8QD42_COLTR</name>
<dbReference type="GO" id="GO:0000435">
    <property type="term" value="P:positive regulation of transcription from RNA polymerase II promoter by galactose"/>
    <property type="evidence" value="ECO:0007669"/>
    <property type="project" value="TreeGrafter"/>
</dbReference>
<sequence>MADITATQAPPSLSAPSEKEKKYDRQLRLWAARGQAALESANVLLLNNGSGTVGAETLKNLVLPGIGRFTIVDAAVVSEADLGVNFFLDEAALGKSRAQSCTELLLELNPEVQGEWYPHNSEKLDFTHFLETRDPFTIVLYTLPLQSDHLSVLESYSQKHKTPLIAIHSVGFYSYFKTRLPGVYPIVDTHPDPTAITDLRLVQPWEELAAFAAEMTCDIDNLDGHEHGHIPFVVILLHYLEVWKATHSGTPPITYSEKVAFRGEENFEEAAAAVLKTISPPALPAAVKQIFEYKHAGENELYSSFWVIAAAVREFYEKHQSLPVPGGLPDMKAQSGAYVKLQNIYKAKSRRDAAEVLDLVRQKPGGEKVDPSDVDLFCKNAAFIKLIVPAEGDLDQLQVVAERELANDDLAREGIMPPSLLPVYLALYATSHNPMASPEEILSSIQRLVPSITKSERVSQAAAEVSRAGAALSQSLEECRSILKRLYPDQEVQSLLPLSRQELLSLLGRPLHDTPIALPSPPTNPSPLSQELESPACSKSEQGLSGLELMPGRDTEWDEERRGRDPIPIEADDVNALSLSVDRQSSYLGASSIKAALMCLLKVCPGLRHSLITPLQSVEVTQSFPTVRFRGTAPPKDTQRIPWSWKGQTLIDAYFKRIHVFVPMLDEAAFRADYLEGQRFDAPWLALLNMVFAMGSIVAMKSDDYNHINYYNRAMEHLPIDAFGNSHIETVQALAMIGGYYLHYINRPNMANAVLGAAIRMASALGLHRESLAKGVSDMAVAETRRRTWWSLFCLDTWATTTMGRPSFGRWGPAINIKPPEFGVNQGRDSAQHAGILPLIENIKFCKIATQIQDLLAISPLLRAEDRCNLDDQLLTWYGNLPWLLRTTDPCAEPLYIARCIMKWRYQNLRMLLHRPVLLSLASSGPLPQVAEPDVAAIETCRDLARQTVEDISREWTRNQMSGWNAVWFLYQAAMIPLVGIFWQWNSPRVPEWRQQIETILDLLEAMEEWSLAARRSREVVWRMYEASRQRSMRTKSHLAGVAGDQALLLAETGLHMSPIGLEPEGMGMMGILDQQGLWDLDGMYWGPSPDPAVDFSSYGVNDSMMNLDYGIMSSQVAAMDGSFYAP</sequence>
<dbReference type="InterPro" id="IPR051127">
    <property type="entry name" value="Fungal_SecMet_Regulators"/>
</dbReference>
<keyword evidence="1" id="KW-0805">Transcription regulation</keyword>
<dbReference type="PANTHER" id="PTHR47424">
    <property type="entry name" value="REGULATORY PROTEIN GAL4"/>
    <property type="match status" value="1"/>
</dbReference>
<dbReference type="InterPro" id="IPR035985">
    <property type="entry name" value="Ubiquitin-activating_enz"/>
</dbReference>
<dbReference type="AlphaFoldDB" id="A0A4R8QD42"/>
<dbReference type="Pfam" id="PF00899">
    <property type="entry name" value="ThiF"/>
    <property type="match status" value="1"/>
</dbReference>
<proteinExistence type="predicted"/>
<accession>A0A4R8QD42</accession>
<dbReference type="SUPFAM" id="SSF69572">
    <property type="entry name" value="Activating enzymes of the ubiquitin-like proteins"/>
    <property type="match status" value="1"/>
</dbReference>
<dbReference type="GO" id="GO:0000978">
    <property type="term" value="F:RNA polymerase II cis-regulatory region sequence-specific DNA binding"/>
    <property type="evidence" value="ECO:0007669"/>
    <property type="project" value="TreeGrafter"/>
</dbReference>
<reference evidence="6 7" key="1">
    <citation type="submission" date="2018-12" db="EMBL/GenBank/DDBJ databases">
        <title>Genome sequence and assembly of Colletotrichum trifolii.</title>
        <authorList>
            <person name="Gan P."/>
            <person name="Shirasu K."/>
        </authorList>
    </citation>
    <scope>NUCLEOTIDE SEQUENCE [LARGE SCALE GENOMIC DNA]</scope>
    <source>
        <strain evidence="6 7">543-2</strain>
    </source>
</reference>
<dbReference type="GO" id="GO:0000981">
    <property type="term" value="F:DNA-binding transcription factor activity, RNA polymerase II-specific"/>
    <property type="evidence" value="ECO:0007669"/>
    <property type="project" value="TreeGrafter"/>
</dbReference>
<dbReference type="CDD" id="cd12148">
    <property type="entry name" value="fungal_TF_MHR"/>
    <property type="match status" value="1"/>
</dbReference>
<dbReference type="GO" id="GO:0006351">
    <property type="term" value="P:DNA-templated transcription"/>
    <property type="evidence" value="ECO:0007669"/>
    <property type="project" value="InterPro"/>
</dbReference>
<dbReference type="EMBL" id="RYZW01000417">
    <property type="protein sequence ID" value="TDZ33874.1"/>
    <property type="molecule type" value="Genomic_DNA"/>
</dbReference>
<dbReference type="InterPro" id="IPR007219">
    <property type="entry name" value="XnlR_reg_dom"/>
</dbReference>
<dbReference type="Gene3D" id="3.40.50.720">
    <property type="entry name" value="NAD(P)-binding Rossmann-like Domain"/>
    <property type="match status" value="1"/>
</dbReference>
<protein>
    <submittedName>
        <fullName evidence="6">NEDD8-activating enzyme E1 regulatory subunit</fullName>
    </submittedName>
</protein>
<organism evidence="6 7">
    <name type="scientific">Colletotrichum trifolii</name>
    <dbReference type="NCBI Taxonomy" id="5466"/>
    <lineage>
        <taxon>Eukaryota</taxon>
        <taxon>Fungi</taxon>
        <taxon>Dikarya</taxon>
        <taxon>Ascomycota</taxon>
        <taxon>Pezizomycotina</taxon>
        <taxon>Sordariomycetes</taxon>
        <taxon>Hypocreomycetidae</taxon>
        <taxon>Glomerellales</taxon>
        <taxon>Glomerellaceae</taxon>
        <taxon>Colletotrichum</taxon>
        <taxon>Colletotrichum orbiculare species complex</taxon>
    </lineage>
</organism>
<feature type="compositionally biased region" description="Basic and acidic residues" evidence="4">
    <location>
        <begin position="551"/>
        <end position="561"/>
    </location>
</feature>
<gene>
    <name evidence="6" type="primary">nae1</name>
    <name evidence="6" type="ORF">CTRI78_v011649</name>
</gene>
<evidence type="ECO:0000256" key="4">
    <source>
        <dbReference type="SAM" id="MobiDB-lite"/>
    </source>
</evidence>
<evidence type="ECO:0000256" key="3">
    <source>
        <dbReference type="ARBA" id="ARBA00023242"/>
    </source>
</evidence>
<dbReference type="GO" id="GO:0008641">
    <property type="term" value="F:ubiquitin-like modifier activating enzyme activity"/>
    <property type="evidence" value="ECO:0007669"/>
    <property type="project" value="InterPro"/>
</dbReference>
<dbReference type="STRING" id="5466.A0A4R8QD42"/>
<dbReference type="SMART" id="SM00906">
    <property type="entry name" value="Fungal_trans"/>
    <property type="match status" value="1"/>
</dbReference>
<keyword evidence="7" id="KW-1185">Reference proteome</keyword>
<evidence type="ECO:0000313" key="7">
    <source>
        <dbReference type="Proteomes" id="UP000295703"/>
    </source>
</evidence>
<keyword evidence="2" id="KW-0804">Transcription</keyword>
<evidence type="ECO:0000256" key="2">
    <source>
        <dbReference type="ARBA" id="ARBA00023163"/>
    </source>
</evidence>
<dbReference type="Pfam" id="PF04082">
    <property type="entry name" value="Fungal_trans"/>
    <property type="match status" value="1"/>
</dbReference>
<dbReference type="GO" id="GO:0008270">
    <property type="term" value="F:zinc ion binding"/>
    <property type="evidence" value="ECO:0007669"/>
    <property type="project" value="InterPro"/>
</dbReference>